<evidence type="ECO:0000313" key="6">
    <source>
        <dbReference type="EMBL" id="MEO1767461.1"/>
    </source>
</evidence>
<comment type="caution">
    <text evidence="6">The sequence shown here is derived from an EMBL/GenBank/DDBJ whole genome shotgun (WGS) entry which is preliminary data.</text>
</comment>
<dbReference type="InterPro" id="IPR056796">
    <property type="entry name" value="FdhE_C"/>
</dbReference>
<dbReference type="EMBL" id="JBAJEX010000007">
    <property type="protein sequence ID" value="MEO1767461.1"/>
    <property type="molecule type" value="Genomic_DNA"/>
</dbReference>
<dbReference type="RefSeq" id="WP_347308570.1">
    <property type="nucleotide sequence ID" value="NZ_JBAJEX010000007.1"/>
</dbReference>
<dbReference type="Proteomes" id="UP001482231">
    <property type="component" value="Unassembled WGS sequence"/>
</dbReference>
<dbReference type="InterPro" id="IPR006452">
    <property type="entry name" value="Formate_DH_accessory"/>
</dbReference>
<feature type="domain" description="FdhE N-terminal" evidence="3">
    <location>
        <begin position="18"/>
        <end position="172"/>
    </location>
</feature>
<dbReference type="PANTHER" id="PTHR37689">
    <property type="entry name" value="PROTEIN FDHE"/>
    <property type="match status" value="1"/>
</dbReference>
<sequence>MTGILQPGHIEPPVGDLPRLRLAPESLFADRAARFRQLAAGHSLEPFLHFLGALAAAQHSARAHLPAPSLPPSTTLEQVRAHHMPPLAPAGITLDAHWRTLARRLAAATVDSLPAAGQSAALALADAEDAALDQAAQAFLAQRPQALPAAWVPFVAAALEVYWVHLAASLAGELDGLAEPATLCPVCGAPPVSAMLQIGGVEQGLRYLHCSRCNSEWHFVRAQCSNCGDARELAYYSIEGRMPWVDAEACGHCGSYLKLIRREKDPQADALADDVASLALDLLMDEKGFSRSGPNPYLIAT</sequence>
<dbReference type="PIRSF" id="PIRSF018296">
    <property type="entry name" value="Format_dh_formtn"/>
    <property type="match status" value="1"/>
</dbReference>
<evidence type="ECO:0000256" key="1">
    <source>
        <dbReference type="ARBA" id="ARBA00022490"/>
    </source>
</evidence>
<keyword evidence="1 2" id="KW-0963">Cytoplasm</keyword>
<evidence type="ECO:0000313" key="7">
    <source>
        <dbReference type="Proteomes" id="UP001482231"/>
    </source>
</evidence>
<evidence type="ECO:0000259" key="3">
    <source>
        <dbReference type="Pfam" id="PF04216"/>
    </source>
</evidence>
<dbReference type="Pfam" id="PF24859">
    <property type="entry name" value="FdhE_central"/>
    <property type="match status" value="1"/>
</dbReference>
<comment type="function">
    <text evidence="2">Necessary for formate dehydrogenase activity.</text>
</comment>
<reference evidence="6 7" key="1">
    <citation type="submission" date="2024-02" db="EMBL/GenBank/DDBJ databases">
        <title>New thermophilic sulfur-oxidizing bacteria from a hot springs of the Uzon caldera (Kamchatka, Russia).</title>
        <authorList>
            <person name="Dukat A.M."/>
            <person name="Elcheninov A.G."/>
            <person name="Frolov E.N."/>
        </authorList>
    </citation>
    <scope>NUCLEOTIDE SEQUENCE [LARGE SCALE GENOMIC DNA]</scope>
    <source>
        <strain evidence="6 7">AK1</strain>
    </source>
</reference>
<comment type="similarity">
    <text evidence="2">Belongs to the FdhE family.</text>
</comment>
<gene>
    <name evidence="2 6" type="primary">fdhE</name>
    <name evidence="6" type="ORF">V6E02_09580</name>
</gene>
<feature type="domain" description="FdhE C-terminal" evidence="5">
    <location>
        <begin position="223"/>
        <end position="298"/>
    </location>
</feature>
<keyword evidence="7" id="KW-1185">Reference proteome</keyword>
<dbReference type="InterPro" id="IPR024064">
    <property type="entry name" value="FdhE-like_sf"/>
</dbReference>
<dbReference type="NCBIfam" id="TIGR01562">
    <property type="entry name" value="FdhE"/>
    <property type="match status" value="1"/>
</dbReference>
<comment type="subcellular location">
    <subcellularLocation>
        <location evidence="2">Cytoplasm</location>
    </subcellularLocation>
</comment>
<dbReference type="PANTHER" id="PTHR37689:SF1">
    <property type="entry name" value="PROTEIN FDHE"/>
    <property type="match status" value="1"/>
</dbReference>
<organism evidence="6 7">
    <name type="scientific">Thiobacter aerophilum</name>
    <dbReference type="NCBI Taxonomy" id="3121275"/>
    <lineage>
        <taxon>Bacteria</taxon>
        <taxon>Pseudomonadati</taxon>
        <taxon>Pseudomonadota</taxon>
        <taxon>Betaproteobacteria</taxon>
        <taxon>Burkholderiales</taxon>
        <taxon>Thiobacteraceae</taxon>
        <taxon>Thiobacter</taxon>
    </lineage>
</organism>
<dbReference type="InterPro" id="IPR056797">
    <property type="entry name" value="FdhE_central"/>
</dbReference>
<accession>A0ABV0EFL6</accession>
<dbReference type="Gene3D" id="3.90.1670.10">
    <property type="entry name" value="FdhE-like domain"/>
    <property type="match status" value="1"/>
</dbReference>
<evidence type="ECO:0000259" key="4">
    <source>
        <dbReference type="Pfam" id="PF24859"/>
    </source>
</evidence>
<evidence type="ECO:0000259" key="5">
    <source>
        <dbReference type="Pfam" id="PF24860"/>
    </source>
</evidence>
<feature type="domain" description="FdhE central" evidence="4">
    <location>
        <begin position="183"/>
        <end position="221"/>
    </location>
</feature>
<dbReference type="HAMAP" id="MF_00611">
    <property type="entry name" value="FdeH"/>
    <property type="match status" value="1"/>
</dbReference>
<dbReference type="Pfam" id="PF24860">
    <property type="entry name" value="FdhE_C"/>
    <property type="match status" value="1"/>
</dbReference>
<dbReference type="SUPFAM" id="SSF144020">
    <property type="entry name" value="FdhE-like"/>
    <property type="match status" value="1"/>
</dbReference>
<dbReference type="InterPro" id="IPR056774">
    <property type="entry name" value="FdhE_N"/>
</dbReference>
<proteinExistence type="inferred from homology"/>
<protein>
    <recommendedName>
        <fullName evidence="2">Protein FdhE homolog</fullName>
    </recommendedName>
</protein>
<name>A0ABV0EFL6_9BURK</name>
<evidence type="ECO:0000256" key="2">
    <source>
        <dbReference type="HAMAP-Rule" id="MF_00611"/>
    </source>
</evidence>
<dbReference type="Pfam" id="PF04216">
    <property type="entry name" value="FdhE_N"/>
    <property type="match status" value="1"/>
</dbReference>
<dbReference type="CDD" id="cd16341">
    <property type="entry name" value="FdhE"/>
    <property type="match status" value="1"/>
</dbReference>